<dbReference type="PANTHER" id="PTHR33398:SF1">
    <property type="entry name" value="SMALL RIBOSOMAL SUBUNIT PROTEIN BS20C"/>
    <property type="match status" value="1"/>
</dbReference>
<dbReference type="GO" id="GO:0070181">
    <property type="term" value="F:small ribosomal subunit rRNA binding"/>
    <property type="evidence" value="ECO:0007669"/>
    <property type="project" value="TreeGrafter"/>
</dbReference>
<dbReference type="SUPFAM" id="SSF46992">
    <property type="entry name" value="Ribosomal protein S20"/>
    <property type="match status" value="1"/>
</dbReference>
<organism evidence="7">
    <name type="scientific">marine sediment metagenome</name>
    <dbReference type="NCBI Taxonomy" id="412755"/>
    <lineage>
        <taxon>unclassified sequences</taxon>
        <taxon>metagenomes</taxon>
        <taxon>ecological metagenomes</taxon>
    </lineage>
</organism>
<proteinExistence type="inferred from homology"/>
<accession>X0TL90</accession>
<keyword evidence="5" id="KW-0687">Ribonucleoprotein</keyword>
<dbReference type="GO" id="GO:0005829">
    <property type="term" value="C:cytosol"/>
    <property type="evidence" value="ECO:0007669"/>
    <property type="project" value="TreeGrafter"/>
</dbReference>
<dbReference type="GO" id="GO:0015935">
    <property type="term" value="C:small ribosomal subunit"/>
    <property type="evidence" value="ECO:0007669"/>
    <property type="project" value="TreeGrafter"/>
</dbReference>
<comment type="caution">
    <text evidence="7">The sequence shown here is derived from an EMBL/GenBank/DDBJ whole genome shotgun (WGS) entry which is preliminary data.</text>
</comment>
<evidence type="ECO:0000313" key="7">
    <source>
        <dbReference type="EMBL" id="GAF88912.1"/>
    </source>
</evidence>
<dbReference type="NCBIfam" id="TIGR00029">
    <property type="entry name" value="S20"/>
    <property type="match status" value="1"/>
</dbReference>
<feature type="region of interest" description="Disordered" evidence="6">
    <location>
        <begin position="90"/>
        <end position="171"/>
    </location>
</feature>
<feature type="non-terminal residue" evidence="7">
    <location>
        <position position="171"/>
    </location>
</feature>
<keyword evidence="3" id="KW-0694">RNA-binding</keyword>
<dbReference type="Gene3D" id="1.20.58.110">
    <property type="entry name" value="Ribosomal protein S20"/>
    <property type="match status" value="1"/>
</dbReference>
<evidence type="ECO:0000256" key="6">
    <source>
        <dbReference type="SAM" id="MobiDB-lite"/>
    </source>
</evidence>
<dbReference type="HAMAP" id="MF_00500">
    <property type="entry name" value="Ribosomal_bS20"/>
    <property type="match status" value="1"/>
</dbReference>
<evidence type="ECO:0000256" key="5">
    <source>
        <dbReference type="ARBA" id="ARBA00023274"/>
    </source>
</evidence>
<dbReference type="AlphaFoldDB" id="X0TL90"/>
<gene>
    <name evidence="7" type="ORF">S01H1_25342</name>
</gene>
<feature type="compositionally biased region" description="Basic and acidic residues" evidence="6">
    <location>
        <begin position="132"/>
        <end position="147"/>
    </location>
</feature>
<sequence>MPQIKSAIKRVKTSEKSHLRNISYKSKIKSSIKKFNLAISKKKKEESIKYFKDAISILDKSVNKGILPKNTTSRQKSSLTIKLNTLIKPKPAKKPTTAAPKKVVETKEKPVVKKAVKAAKKPVTKKPVVSKKKTEPVKTTKTKEKPVAKKAAAPKKKTETTKTTKTKEKPI</sequence>
<dbReference type="GO" id="GO:0006412">
    <property type="term" value="P:translation"/>
    <property type="evidence" value="ECO:0007669"/>
    <property type="project" value="InterPro"/>
</dbReference>
<feature type="compositionally biased region" description="Basic residues" evidence="6">
    <location>
        <begin position="112"/>
        <end position="131"/>
    </location>
</feature>
<dbReference type="EMBL" id="BARS01015300">
    <property type="protein sequence ID" value="GAF88912.1"/>
    <property type="molecule type" value="Genomic_DNA"/>
</dbReference>
<dbReference type="PANTHER" id="PTHR33398">
    <property type="entry name" value="30S RIBOSOMAL PROTEIN S20"/>
    <property type="match status" value="1"/>
</dbReference>
<name>X0TL90_9ZZZZ</name>
<keyword evidence="2" id="KW-0699">rRNA-binding</keyword>
<comment type="similarity">
    <text evidence="1">Belongs to the bacterial ribosomal protein bS20 family.</text>
</comment>
<evidence type="ECO:0008006" key="8">
    <source>
        <dbReference type="Google" id="ProtNLM"/>
    </source>
</evidence>
<dbReference type="GO" id="GO:0003735">
    <property type="term" value="F:structural constituent of ribosome"/>
    <property type="evidence" value="ECO:0007669"/>
    <property type="project" value="InterPro"/>
</dbReference>
<evidence type="ECO:0000256" key="2">
    <source>
        <dbReference type="ARBA" id="ARBA00022730"/>
    </source>
</evidence>
<protein>
    <recommendedName>
        <fullName evidence="8">30S ribosomal protein S20</fullName>
    </recommendedName>
</protein>
<reference evidence="7" key="1">
    <citation type="journal article" date="2014" name="Front. Microbiol.">
        <title>High frequency of phylogenetically diverse reductive dehalogenase-homologous genes in deep subseafloor sedimentary metagenomes.</title>
        <authorList>
            <person name="Kawai M."/>
            <person name="Futagami T."/>
            <person name="Toyoda A."/>
            <person name="Takaki Y."/>
            <person name="Nishi S."/>
            <person name="Hori S."/>
            <person name="Arai W."/>
            <person name="Tsubouchi T."/>
            <person name="Morono Y."/>
            <person name="Uchiyama I."/>
            <person name="Ito T."/>
            <person name="Fujiyama A."/>
            <person name="Inagaki F."/>
            <person name="Takami H."/>
        </authorList>
    </citation>
    <scope>NUCLEOTIDE SEQUENCE</scope>
    <source>
        <strain evidence="7">Expedition CK06-06</strain>
    </source>
</reference>
<dbReference type="Pfam" id="PF01649">
    <property type="entry name" value="Ribosomal_S20p"/>
    <property type="match status" value="1"/>
</dbReference>
<feature type="compositionally biased region" description="Basic and acidic residues" evidence="6">
    <location>
        <begin position="102"/>
        <end position="111"/>
    </location>
</feature>
<keyword evidence="4" id="KW-0689">Ribosomal protein</keyword>
<evidence type="ECO:0000256" key="3">
    <source>
        <dbReference type="ARBA" id="ARBA00022884"/>
    </source>
</evidence>
<dbReference type="InterPro" id="IPR036510">
    <property type="entry name" value="Ribosomal_bS20_sf"/>
</dbReference>
<dbReference type="InterPro" id="IPR002583">
    <property type="entry name" value="Ribosomal_bS20"/>
</dbReference>
<evidence type="ECO:0000256" key="4">
    <source>
        <dbReference type="ARBA" id="ARBA00022980"/>
    </source>
</evidence>
<evidence type="ECO:0000256" key="1">
    <source>
        <dbReference type="ARBA" id="ARBA00007634"/>
    </source>
</evidence>
<feature type="compositionally biased region" description="Basic and acidic residues" evidence="6">
    <location>
        <begin position="156"/>
        <end position="171"/>
    </location>
</feature>